<keyword evidence="7" id="KW-1185">Reference proteome</keyword>
<keyword evidence="2" id="KW-0805">Transcription regulation</keyword>
<dbReference type="RefSeq" id="WP_253836670.1">
    <property type="nucleotide sequence ID" value="NZ_JAMTCS010000008.1"/>
</dbReference>
<dbReference type="AlphaFoldDB" id="A0A9X2GAA7"/>
<evidence type="ECO:0000256" key="4">
    <source>
        <dbReference type="ARBA" id="ARBA00023163"/>
    </source>
</evidence>
<keyword evidence="3" id="KW-0731">Sigma factor</keyword>
<accession>A0A9X2GAA7</accession>
<evidence type="ECO:0000259" key="5">
    <source>
        <dbReference type="PROSITE" id="PS50043"/>
    </source>
</evidence>
<dbReference type="EMBL" id="JAMTCS010000008">
    <property type="protein sequence ID" value="MCP2265496.1"/>
    <property type="molecule type" value="Genomic_DNA"/>
</dbReference>
<protein>
    <submittedName>
        <fullName evidence="6">Sigma-70, region 4</fullName>
    </submittedName>
</protein>
<gene>
    <name evidence="6" type="ORF">APR03_002852</name>
</gene>
<comment type="caution">
    <text evidence="6">The sequence shown here is derived from an EMBL/GenBank/DDBJ whole genome shotgun (WGS) entry which is preliminary data.</text>
</comment>
<evidence type="ECO:0000256" key="2">
    <source>
        <dbReference type="ARBA" id="ARBA00023015"/>
    </source>
</evidence>
<dbReference type="InterPro" id="IPR036388">
    <property type="entry name" value="WH-like_DNA-bd_sf"/>
</dbReference>
<dbReference type="GO" id="GO:0016987">
    <property type="term" value="F:sigma factor activity"/>
    <property type="evidence" value="ECO:0007669"/>
    <property type="project" value="UniProtKB-KW"/>
</dbReference>
<reference evidence="6" key="1">
    <citation type="submission" date="2022-06" db="EMBL/GenBank/DDBJ databases">
        <title>Genomic Encyclopedia of Archaeal and Bacterial Type Strains, Phase II (KMG-II): from individual species to whole genera.</title>
        <authorList>
            <person name="Goeker M."/>
        </authorList>
    </citation>
    <scope>NUCLEOTIDE SEQUENCE</scope>
    <source>
        <strain evidence="6">DSM 26652</strain>
    </source>
</reference>
<dbReference type="SMART" id="SM00421">
    <property type="entry name" value="HTH_LUXR"/>
    <property type="match status" value="1"/>
</dbReference>
<dbReference type="Gene3D" id="1.10.10.10">
    <property type="entry name" value="Winged helix-like DNA-binding domain superfamily/Winged helix DNA-binding domain"/>
    <property type="match status" value="1"/>
</dbReference>
<dbReference type="SUPFAM" id="SSF46894">
    <property type="entry name" value="C-terminal effector domain of the bipartite response regulators"/>
    <property type="match status" value="1"/>
</dbReference>
<dbReference type="Proteomes" id="UP001139493">
    <property type="component" value="Unassembled WGS sequence"/>
</dbReference>
<proteinExistence type="inferred from homology"/>
<name>A0A9X2GAA7_9MICO</name>
<evidence type="ECO:0000313" key="7">
    <source>
        <dbReference type="Proteomes" id="UP001139493"/>
    </source>
</evidence>
<organism evidence="6 7">
    <name type="scientific">Promicromonospora thailandica</name>
    <dbReference type="NCBI Taxonomy" id="765201"/>
    <lineage>
        <taxon>Bacteria</taxon>
        <taxon>Bacillati</taxon>
        <taxon>Actinomycetota</taxon>
        <taxon>Actinomycetes</taxon>
        <taxon>Micrococcales</taxon>
        <taxon>Promicromonosporaceae</taxon>
        <taxon>Promicromonospora</taxon>
    </lineage>
</organism>
<keyword evidence="4" id="KW-0804">Transcription</keyword>
<dbReference type="GO" id="GO:0006352">
    <property type="term" value="P:DNA-templated transcription initiation"/>
    <property type="evidence" value="ECO:0007669"/>
    <property type="project" value="InterPro"/>
</dbReference>
<dbReference type="GO" id="GO:0003677">
    <property type="term" value="F:DNA binding"/>
    <property type="evidence" value="ECO:0007669"/>
    <property type="project" value="InterPro"/>
</dbReference>
<sequence>MKVRTVASGSGAGASGSALPNADFSAYADGGGLTWQSRQRVFEAMARLQIERSRVATALQQHRRVPARILGRGSLDINRTMAEAARSWRTLESVRHVGTVDQLMTSLPNNDYFMERGLRMVSLWSHSGLDPEARLLLSGEDPSVYFFAFAPMQMKIVDGTSVLLDGPCLRGEASVMDVRDPACLAAARAYWDAVAATRYPCDAETAALVELSPRQRRIVTLMLTSSSDEQIAARLGVSVRTVRADIAAVLDLLDAPTRFVAGLRLRERLGVPAVYSKR</sequence>
<dbReference type="InterPro" id="IPR013249">
    <property type="entry name" value="RNA_pol_sigma70_r4_t2"/>
</dbReference>
<dbReference type="InterPro" id="IPR016032">
    <property type="entry name" value="Sig_transdc_resp-reg_C-effctor"/>
</dbReference>
<evidence type="ECO:0000256" key="3">
    <source>
        <dbReference type="ARBA" id="ARBA00023082"/>
    </source>
</evidence>
<dbReference type="Pfam" id="PF08281">
    <property type="entry name" value="Sigma70_r4_2"/>
    <property type="match status" value="1"/>
</dbReference>
<comment type="similarity">
    <text evidence="1">Belongs to the sigma-70 factor family. ECF subfamily.</text>
</comment>
<dbReference type="PROSITE" id="PS50043">
    <property type="entry name" value="HTH_LUXR_2"/>
    <property type="match status" value="1"/>
</dbReference>
<evidence type="ECO:0000256" key="1">
    <source>
        <dbReference type="ARBA" id="ARBA00010641"/>
    </source>
</evidence>
<evidence type="ECO:0000313" key="6">
    <source>
        <dbReference type="EMBL" id="MCP2265496.1"/>
    </source>
</evidence>
<dbReference type="InterPro" id="IPR000792">
    <property type="entry name" value="Tscrpt_reg_LuxR_C"/>
</dbReference>
<feature type="domain" description="HTH luxR-type" evidence="5">
    <location>
        <begin position="204"/>
        <end position="269"/>
    </location>
</feature>